<dbReference type="Pfam" id="PF09339">
    <property type="entry name" value="HTH_IclR"/>
    <property type="match status" value="1"/>
</dbReference>
<feature type="domain" description="HTH iclR-type" evidence="4">
    <location>
        <begin position="7"/>
        <end position="66"/>
    </location>
</feature>
<feature type="domain" description="IclR-ED" evidence="5">
    <location>
        <begin position="67"/>
        <end position="245"/>
    </location>
</feature>
<dbReference type="PROSITE" id="PS51077">
    <property type="entry name" value="HTH_ICLR"/>
    <property type="match status" value="1"/>
</dbReference>
<dbReference type="EMBL" id="CP000385">
    <property type="protein sequence ID" value="ABG11535.1"/>
    <property type="molecule type" value="Genomic_DNA"/>
</dbReference>
<dbReference type="InterPro" id="IPR036388">
    <property type="entry name" value="WH-like_DNA-bd_sf"/>
</dbReference>
<dbReference type="PROSITE" id="PS51078">
    <property type="entry name" value="ICLR_ED"/>
    <property type="match status" value="1"/>
</dbReference>
<dbReference type="SUPFAM" id="SSF46785">
    <property type="entry name" value="Winged helix' DNA-binding domain"/>
    <property type="match status" value="1"/>
</dbReference>
<dbReference type="AlphaFoldDB" id="A0A5Q5BSY4"/>
<accession>A0A5Q5BSY4</accession>
<keyword evidence="3" id="KW-0804">Transcription</keyword>
<dbReference type="Pfam" id="PF01614">
    <property type="entry name" value="IclR_C"/>
    <property type="match status" value="1"/>
</dbReference>
<evidence type="ECO:0000256" key="2">
    <source>
        <dbReference type="ARBA" id="ARBA00023125"/>
    </source>
</evidence>
<name>A0A5Q5BSY4_MYCSS</name>
<geneLocation type="plasmid" evidence="6">
    <name>Plasmid1</name>
</geneLocation>
<keyword evidence="2" id="KW-0238">DNA-binding</keyword>
<dbReference type="SUPFAM" id="SSF55781">
    <property type="entry name" value="GAF domain-like"/>
    <property type="match status" value="1"/>
</dbReference>
<protein>
    <submittedName>
        <fullName evidence="6">Transcriptional regulator, IclR family</fullName>
    </submittedName>
</protein>
<dbReference type="PANTHER" id="PTHR30136">
    <property type="entry name" value="HELIX-TURN-HELIX TRANSCRIPTIONAL REGULATOR, ICLR FAMILY"/>
    <property type="match status" value="1"/>
</dbReference>
<keyword evidence="6" id="KW-0614">Plasmid</keyword>
<dbReference type="Gene3D" id="3.30.450.40">
    <property type="match status" value="1"/>
</dbReference>
<dbReference type="KEGG" id="mmc:Mmcs_5435"/>
<dbReference type="InterPro" id="IPR029016">
    <property type="entry name" value="GAF-like_dom_sf"/>
</dbReference>
<dbReference type="InterPro" id="IPR014757">
    <property type="entry name" value="Tscrpt_reg_IclR_C"/>
</dbReference>
<evidence type="ECO:0000259" key="5">
    <source>
        <dbReference type="PROSITE" id="PS51078"/>
    </source>
</evidence>
<dbReference type="GO" id="GO:0003700">
    <property type="term" value="F:DNA-binding transcription factor activity"/>
    <property type="evidence" value="ECO:0007669"/>
    <property type="project" value="TreeGrafter"/>
</dbReference>
<dbReference type="InterPro" id="IPR050707">
    <property type="entry name" value="HTH_MetabolicPath_Reg"/>
</dbReference>
<organism evidence="6">
    <name type="scientific">Mycobacterium sp. (strain MCS)</name>
    <dbReference type="NCBI Taxonomy" id="164756"/>
    <lineage>
        <taxon>Bacteria</taxon>
        <taxon>Bacillati</taxon>
        <taxon>Actinomycetota</taxon>
        <taxon>Actinomycetes</taxon>
        <taxon>Mycobacteriales</taxon>
        <taxon>Mycobacteriaceae</taxon>
        <taxon>Mycobacterium</taxon>
    </lineage>
</organism>
<dbReference type="Gene3D" id="1.10.10.10">
    <property type="entry name" value="Winged helix-like DNA-binding domain superfamily/Winged helix DNA-binding domain"/>
    <property type="match status" value="1"/>
</dbReference>
<dbReference type="InterPro" id="IPR005471">
    <property type="entry name" value="Tscrpt_reg_IclR_N"/>
</dbReference>
<dbReference type="SMART" id="SM00346">
    <property type="entry name" value="HTH_ICLR"/>
    <property type="match status" value="1"/>
</dbReference>
<dbReference type="GO" id="GO:0003677">
    <property type="term" value="F:DNA binding"/>
    <property type="evidence" value="ECO:0007669"/>
    <property type="project" value="UniProtKB-KW"/>
</dbReference>
<evidence type="ECO:0000256" key="3">
    <source>
        <dbReference type="ARBA" id="ARBA00023163"/>
    </source>
</evidence>
<reference evidence="6" key="1">
    <citation type="submission" date="2006-06" db="EMBL/GenBank/DDBJ databases">
        <title>Complete sequence of plasmid of Mycobacterium sp. MCS.</title>
        <authorList>
            <consortium name="US DOE Joint Genome Institute"/>
            <person name="Copeland A."/>
            <person name="Lucas S."/>
            <person name="Lapidus A."/>
            <person name="Barry K."/>
            <person name="Detter J.C."/>
            <person name="Glavina del Rio T."/>
            <person name="Hammon N."/>
            <person name="Israni S."/>
            <person name="Dalin E."/>
            <person name="Tice H."/>
            <person name="Pitluck S."/>
            <person name="Martinez M."/>
            <person name="Schmutz J."/>
            <person name="Larimer F."/>
            <person name="Land M."/>
            <person name="Hauser L."/>
            <person name="Kyrpides N."/>
            <person name="Kim E."/>
            <person name="Miller C.D."/>
            <person name="Hughes J.E."/>
            <person name="Anderson A.J."/>
            <person name="Sims R.C."/>
            <person name="Richardson P."/>
        </authorList>
    </citation>
    <scope>NUCLEOTIDE SEQUENCE [LARGE SCALE GENOMIC DNA]</scope>
    <source>
        <strain evidence="6">MCS</strain>
        <plasmid evidence="6">Plasmid1</plasmid>
    </source>
</reference>
<keyword evidence="1" id="KW-0805">Transcription regulation</keyword>
<dbReference type="InterPro" id="IPR036390">
    <property type="entry name" value="WH_DNA-bd_sf"/>
</dbReference>
<sequence length="249" mass="26519">MSRDGLLSQLEKSALVLDAFPGGSALTLAQVCTRTGLARSTVHRLLVDLATLGWIGRSGNTFELGIGLFELGERVAVKHRLRTAAMPFMQDLYAVTGQTVHLAVRNRFDAVYIEKLSGHIPLPLPSQIGGRLPLTCTAVGKALLASETAELRIEVLAQPLRRYTVNSITDPKKLARELDDICRTGVAVEREESALGGCCVAVPVLLDGQPIAALSVSVPTEQFRPELLAPAVRTGALALGRVLARAAAP</sequence>
<gene>
    <name evidence="6" type="ordered locus">Mmcs_5435</name>
</gene>
<evidence type="ECO:0000256" key="1">
    <source>
        <dbReference type="ARBA" id="ARBA00023015"/>
    </source>
</evidence>
<evidence type="ECO:0000259" key="4">
    <source>
        <dbReference type="PROSITE" id="PS51077"/>
    </source>
</evidence>
<dbReference type="GO" id="GO:0045892">
    <property type="term" value="P:negative regulation of DNA-templated transcription"/>
    <property type="evidence" value="ECO:0007669"/>
    <property type="project" value="TreeGrafter"/>
</dbReference>
<proteinExistence type="predicted"/>
<evidence type="ECO:0000313" key="6">
    <source>
        <dbReference type="EMBL" id="ABG11535.1"/>
    </source>
</evidence>
<dbReference type="PANTHER" id="PTHR30136:SF24">
    <property type="entry name" value="HTH-TYPE TRANSCRIPTIONAL REPRESSOR ALLR"/>
    <property type="match status" value="1"/>
</dbReference>